<dbReference type="OrthoDB" id="2094269at2759"/>
<dbReference type="Proteomes" id="UP000054279">
    <property type="component" value="Unassembled WGS sequence"/>
</dbReference>
<dbReference type="Pfam" id="PF03959">
    <property type="entry name" value="FSH1"/>
    <property type="match status" value="1"/>
</dbReference>
<dbReference type="GO" id="GO:0005634">
    <property type="term" value="C:nucleus"/>
    <property type="evidence" value="ECO:0007669"/>
    <property type="project" value="TreeGrafter"/>
</dbReference>
<dbReference type="PANTHER" id="PTHR48070:SF6">
    <property type="entry name" value="ESTERASE OVCA2"/>
    <property type="match status" value="1"/>
</dbReference>
<evidence type="ECO:0000313" key="4">
    <source>
        <dbReference type="Proteomes" id="UP000054279"/>
    </source>
</evidence>
<name>A0A0C9VSN7_SPHS4</name>
<reference evidence="3 4" key="1">
    <citation type="submission" date="2014-06" db="EMBL/GenBank/DDBJ databases">
        <title>Evolutionary Origins and Diversification of the Mycorrhizal Mutualists.</title>
        <authorList>
            <consortium name="DOE Joint Genome Institute"/>
            <consortium name="Mycorrhizal Genomics Consortium"/>
            <person name="Kohler A."/>
            <person name="Kuo A."/>
            <person name="Nagy L.G."/>
            <person name="Floudas D."/>
            <person name="Copeland A."/>
            <person name="Barry K.W."/>
            <person name="Cichocki N."/>
            <person name="Veneault-Fourrey C."/>
            <person name="LaButti K."/>
            <person name="Lindquist E.A."/>
            <person name="Lipzen A."/>
            <person name="Lundell T."/>
            <person name="Morin E."/>
            <person name="Murat C."/>
            <person name="Riley R."/>
            <person name="Ohm R."/>
            <person name="Sun H."/>
            <person name="Tunlid A."/>
            <person name="Henrissat B."/>
            <person name="Grigoriev I.V."/>
            <person name="Hibbett D.S."/>
            <person name="Martin F."/>
        </authorList>
    </citation>
    <scope>NUCLEOTIDE SEQUENCE [LARGE SCALE GENOMIC DNA]</scope>
    <source>
        <strain evidence="3 4">SS14</strain>
    </source>
</reference>
<sequence length="253" mass="27985">MATRKILMLHGYSQNATIFYKRMSAIRKACEKNVEFVFLDAPTVLLVSDLPGHSLEWLQAAEANAAPSEPDDALTPRAWWRANEDKTTYYGLEQSIELVRETLKKTRFNGVLGFSQGASMAAIVAAILERPESYPGFVVNGQPIHPKLDFFIPVSGFLPLDTSMEHILSTTSPKLTTPSLHIIGDTDVIVVPERSQILLDACDQDTARVERHEGGHFVPSKTNWRNFFKEYISKFAPGVQIASPTPSAAPSAL</sequence>
<dbReference type="Gene3D" id="3.40.50.1820">
    <property type="entry name" value="alpha/beta hydrolase"/>
    <property type="match status" value="1"/>
</dbReference>
<evidence type="ECO:0000313" key="3">
    <source>
        <dbReference type="EMBL" id="KIJ41081.1"/>
    </source>
</evidence>
<dbReference type="InterPro" id="IPR050593">
    <property type="entry name" value="LovG"/>
</dbReference>
<dbReference type="PANTHER" id="PTHR48070">
    <property type="entry name" value="ESTERASE OVCA2"/>
    <property type="match status" value="1"/>
</dbReference>
<dbReference type="SUPFAM" id="SSF53474">
    <property type="entry name" value="alpha/beta-Hydrolases"/>
    <property type="match status" value="1"/>
</dbReference>
<dbReference type="GO" id="GO:0016787">
    <property type="term" value="F:hydrolase activity"/>
    <property type="evidence" value="ECO:0007669"/>
    <property type="project" value="UniProtKB-KW"/>
</dbReference>
<dbReference type="EMBL" id="KN837139">
    <property type="protein sequence ID" value="KIJ41081.1"/>
    <property type="molecule type" value="Genomic_DNA"/>
</dbReference>
<organism evidence="3 4">
    <name type="scientific">Sphaerobolus stellatus (strain SS14)</name>
    <dbReference type="NCBI Taxonomy" id="990650"/>
    <lineage>
        <taxon>Eukaryota</taxon>
        <taxon>Fungi</taxon>
        <taxon>Dikarya</taxon>
        <taxon>Basidiomycota</taxon>
        <taxon>Agaricomycotina</taxon>
        <taxon>Agaricomycetes</taxon>
        <taxon>Phallomycetidae</taxon>
        <taxon>Geastrales</taxon>
        <taxon>Sphaerobolaceae</taxon>
        <taxon>Sphaerobolus</taxon>
    </lineage>
</organism>
<protein>
    <recommendedName>
        <fullName evidence="2">Serine hydrolase domain-containing protein</fullName>
    </recommendedName>
</protein>
<feature type="domain" description="Serine hydrolase" evidence="2">
    <location>
        <begin position="3"/>
        <end position="226"/>
    </location>
</feature>
<gene>
    <name evidence="3" type="ORF">M422DRAFT_75668</name>
</gene>
<evidence type="ECO:0000256" key="1">
    <source>
        <dbReference type="ARBA" id="ARBA00022801"/>
    </source>
</evidence>
<dbReference type="HOGENOM" id="CLU_051938_2_1_1"/>
<dbReference type="AlphaFoldDB" id="A0A0C9VSN7"/>
<accession>A0A0C9VSN7</accession>
<dbReference type="GO" id="GO:0005737">
    <property type="term" value="C:cytoplasm"/>
    <property type="evidence" value="ECO:0007669"/>
    <property type="project" value="TreeGrafter"/>
</dbReference>
<dbReference type="InterPro" id="IPR005645">
    <property type="entry name" value="FSH-like_dom"/>
</dbReference>
<keyword evidence="1" id="KW-0378">Hydrolase</keyword>
<proteinExistence type="predicted"/>
<evidence type="ECO:0000259" key="2">
    <source>
        <dbReference type="Pfam" id="PF03959"/>
    </source>
</evidence>
<keyword evidence="4" id="KW-1185">Reference proteome</keyword>
<dbReference type="InterPro" id="IPR029058">
    <property type="entry name" value="AB_hydrolase_fold"/>
</dbReference>